<dbReference type="Proteomes" id="UP000886124">
    <property type="component" value="Unassembled WGS sequence"/>
</dbReference>
<dbReference type="EMBL" id="DROD01000291">
    <property type="protein sequence ID" value="HHJ52398.1"/>
    <property type="molecule type" value="Genomic_DNA"/>
</dbReference>
<proteinExistence type="predicted"/>
<evidence type="ECO:0000313" key="1">
    <source>
        <dbReference type="EMBL" id="HHJ52398.1"/>
    </source>
</evidence>
<accession>A0A7V5PNL4</accession>
<organism evidence="1">
    <name type="scientific">Caldithrix abyssi</name>
    <dbReference type="NCBI Taxonomy" id="187145"/>
    <lineage>
        <taxon>Bacteria</taxon>
        <taxon>Pseudomonadati</taxon>
        <taxon>Calditrichota</taxon>
        <taxon>Calditrichia</taxon>
        <taxon>Calditrichales</taxon>
        <taxon>Calditrichaceae</taxon>
        <taxon>Caldithrix</taxon>
    </lineage>
</organism>
<name>A0A7V5PNL4_CALAY</name>
<gene>
    <name evidence="1" type="ORF">ENJ89_04320</name>
</gene>
<sequence length="594" mass="70498">MRRAILFLFVPVLLFAQYWGERVTEKSFEHSTLYFNSFYLNPYGIHPFQKVALGLMPDPFLALHLNPAALPTDTTLLYIDFRGDRHEPAVVGYRPMNPYVDYAAYYRPSYDPRWYTVTRGEPEPVVSVGLLNRISDRFAVNFGYQFLFKEEPFYRMTFPIYYSSYGMNYRGEAIADQTSVPVIDRSAGEDNMLTRAHLWMINAGFKLNPRLAFGATLSGVIHNRSGEYARLNRSQYNTQDNDEWRNFYDKTRENDYSHLDFAAGFQYRFNQKLDFGVKIGYLRGTATQDYSVQDTSTYYWQEQNGNSTHSSYRNNRTNQHWRHKGHDTYGRISLNYQWTPKRQIAFYLRYSTKTIDLSSNSTIIDTSYYSGFRDDTYYYSEYLSHTRLEDVRHSDGQTDVNTWQTMFTFRTRQTKRSRVRFGVYFASRDYRTTVREPAKVFSHSYYHSVYQDKPSPVKEYTDRSKLIEDKTLVWKTATRHQTLQIPVMLSYDINSSWTILTLVNRMWDYWKVEDETTAYFKRRVQQNNDEYKEEENFGERYREPTRSITEENTDVLFGAKLKISDQFDINLLVNPDLGSEGLISQWWLNFRAKL</sequence>
<protein>
    <submittedName>
        <fullName evidence="1">Uncharacterized protein</fullName>
    </submittedName>
</protein>
<comment type="caution">
    <text evidence="1">The sequence shown here is derived from an EMBL/GenBank/DDBJ whole genome shotgun (WGS) entry which is preliminary data.</text>
</comment>
<reference evidence="1" key="1">
    <citation type="journal article" date="2020" name="mSystems">
        <title>Genome- and Community-Level Interaction Insights into Carbon Utilization and Element Cycling Functions of Hydrothermarchaeota in Hydrothermal Sediment.</title>
        <authorList>
            <person name="Zhou Z."/>
            <person name="Liu Y."/>
            <person name="Xu W."/>
            <person name="Pan J."/>
            <person name="Luo Z.H."/>
            <person name="Li M."/>
        </authorList>
    </citation>
    <scope>NUCLEOTIDE SEQUENCE [LARGE SCALE GENOMIC DNA]</scope>
    <source>
        <strain evidence="1">HyVt-527</strain>
    </source>
</reference>
<dbReference type="AlphaFoldDB" id="A0A7V5PNL4"/>